<dbReference type="InterPro" id="IPR052155">
    <property type="entry name" value="Biofilm_reg_signaling"/>
</dbReference>
<dbReference type="NCBIfam" id="TIGR00229">
    <property type="entry name" value="sensory_box"/>
    <property type="match status" value="2"/>
</dbReference>
<dbReference type="CDD" id="cd00130">
    <property type="entry name" value="PAS"/>
    <property type="match status" value="2"/>
</dbReference>
<dbReference type="InterPro" id="IPR000014">
    <property type="entry name" value="PAS"/>
</dbReference>
<proteinExistence type="predicted"/>
<organism evidence="4 5">
    <name type="scientific">Tissierella carlieri</name>
    <dbReference type="NCBI Taxonomy" id="689904"/>
    <lineage>
        <taxon>Bacteria</taxon>
        <taxon>Bacillati</taxon>
        <taxon>Bacillota</taxon>
        <taxon>Tissierellia</taxon>
        <taxon>Tissierellales</taxon>
        <taxon>Tissierellaceae</taxon>
        <taxon>Tissierella</taxon>
    </lineage>
</organism>
<dbReference type="SUPFAM" id="SSF55073">
    <property type="entry name" value="Nucleotide cyclase"/>
    <property type="match status" value="1"/>
</dbReference>
<dbReference type="InterPro" id="IPR035919">
    <property type="entry name" value="EAL_sf"/>
</dbReference>
<protein>
    <submittedName>
        <fullName evidence="4">EAL domain-containing protein</fullName>
    </submittedName>
</protein>
<dbReference type="InterPro" id="IPR029787">
    <property type="entry name" value="Nucleotide_cyclase"/>
</dbReference>
<keyword evidence="1" id="KW-0812">Transmembrane</keyword>
<evidence type="ECO:0000259" key="3">
    <source>
        <dbReference type="PROSITE" id="PS50887"/>
    </source>
</evidence>
<dbReference type="SMART" id="SM00091">
    <property type="entry name" value="PAS"/>
    <property type="match status" value="2"/>
</dbReference>
<dbReference type="InterPro" id="IPR000160">
    <property type="entry name" value="GGDEF_dom"/>
</dbReference>
<keyword evidence="1" id="KW-0472">Membrane</keyword>
<dbReference type="SMART" id="SM00052">
    <property type="entry name" value="EAL"/>
    <property type="match status" value="1"/>
</dbReference>
<dbReference type="Gene3D" id="3.30.450.20">
    <property type="entry name" value="PAS domain"/>
    <property type="match status" value="2"/>
</dbReference>
<feature type="domain" description="GGDEF" evidence="3">
    <location>
        <begin position="290"/>
        <end position="423"/>
    </location>
</feature>
<accession>A0ABT1SG58</accession>
<dbReference type="Proteomes" id="UP001524478">
    <property type="component" value="Unassembled WGS sequence"/>
</dbReference>
<dbReference type="CDD" id="cd01949">
    <property type="entry name" value="GGDEF"/>
    <property type="match status" value="1"/>
</dbReference>
<dbReference type="EMBL" id="JANGAC010000022">
    <property type="protein sequence ID" value="MCQ4925465.1"/>
    <property type="molecule type" value="Genomic_DNA"/>
</dbReference>
<dbReference type="SMART" id="SM00267">
    <property type="entry name" value="GGDEF"/>
    <property type="match status" value="1"/>
</dbReference>
<reference evidence="4 5" key="1">
    <citation type="submission" date="2022-06" db="EMBL/GenBank/DDBJ databases">
        <title>Isolation of gut microbiota from human fecal samples.</title>
        <authorList>
            <person name="Pamer E.G."/>
            <person name="Barat B."/>
            <person name="Waligurski E."/>
            <person name="Medina S."/>
            <person name="Paddock L."/>
            <person name="Mostad J."/>
        </authorList>
    </citation>
    <scope>NUCLEOTIDE SEQUENCE [LARGE SCALE GENOMIC DNA]</scope>
    <source>
        <strain evidence="4 5">DFI.7.95</strain>
    </source>
</reference>
<evidence type="ECO:0000313" key="5">
    <source>
        <dbReference type="Proteomes" id="UP001524478"/>
    </source>
</evidence>
<dbReference type="PANTHER" id="PTHR44757:SF2">
    <property type="entry name" value="BIOFILM ARCHITECTURE MAINTENANCE PROTEIN MBAA"/>
    <property type="match status" value="1"/>
</dbReference>
<feature type="transmembrane region" description="Helical" evidence="1">
    <location>
        <begin position="220"/>
        <end position="240"/>
    </location>
</feature>
<name>A0ABT1SG58_9FIRM</name>
<keyword evidence="1" id="KW-1133">Transmembrane helix</keyword>
<dbReference type="PANTHER" id="PTHR44757">
    <property type="entry name" value="DIGUANYLATE CYCLASE DGCP"/>
    <property type="match status" value="1"/>
</dbReference>
<evidence type="ECO:0000313" key="4">
    <source>
        <dbReference type="EMBL" id="MCQ4925465.1"/>
    </source>
</evidence>
<dbReference type="InterPro" id="IPR043128">
    <property type="entry name" value="Rev_trsase/Diguanyl_cyclase"/>
</dbReference>
<sequence>MKEQFVEHNCKYKEAFNNSLTPMIIIDAETGNIDDANLAACDYYLYSKKELLSMNISDINISTQKEISKEIKKAELENRKFFRFRHKLFNGEIRDVEVSSSFIEVGDKNLLFSVIHDIKEKTKLEKDYMINQIYFDNLFNNSPEAIAIVNAEFRILNINDKFKKAFQYDLLEIVNKDITKILCEQTIYDPFCDFRESIIEGKCIRREVRIKRRDDSTLDLLLFICPIVVNGNFIGAYFIYSDISETKEKENKIKILTYNDSLTGLFNMKFFLDNLDYEVFKNNSNENTKEKLVILILKVNEFKEIKNALGHFAGEQVLKEFALRLRASVGIEDTVARFSEDEFAILMPRIDTLYEVERLSNNIIKNLEDYFSVGNGEFQITTCIGIAVYPDDGMDSTTLIRKADIAMSKCKIQNNNNATRFEKSLDKEIQEYFWIKNDLLKLGLKEELYLDYQPIYSIDTNRLVGVEALIRWNHGEKGIIPPARFIPIAEKIGMIHPIGEWVLLKACSQNKEWQELGYDPIYISVNVSVLQLEKPDFTKRIKKILEKSMLKPQYLQLEITETFFTQNYELIQDTIKELGKLGIKIAIDDFGTGYSSLGQLCELNINNIKIDRMFIDGVDGNINKSKIVKGIISLAESLNITLTAEGVEREEELKFLNTNRCTFVQGYLFSKPVEAYKIEELLKRNGKNKICLC</sequence>
<dbReference type="Pfam" id="PF00990">
    <property type="entry name" value="GGDEF"/>
    <property type="match status" value="1"/>
</dbReference>
<dbReference type="Pfam" id="PF00563">
    <property type="entry name" value="EAL"/>
    <property type="match status" value="1"/>
</dbReference>
<dbReference type="Gene3D" id="3.20.20.450">
    <property type="entry name" value="EAL domain"/>
    <property type="match status" value="1"/>
</dbReference>
<comment type="caution">
    <text evidence="4">The sequence shown here is derived from an EMBL/GenBank/DDBJ whole genome shotgun (WGS) entry which is preliminary data.</text>
</comment>
<dbReference type="CDD" id="cd01948">
    <property type="entry name" value="EAL"/>
    <property type="match status" value="1"/>
</dbReference>
<keyword evidence="5" id="KW-1185">Reference proteome</keyword>
<feature type="domain" description="EAL" evidence="2">
    <location>
        <begin position="432"/>
        <end position="686"/>
    </location>
</feature>
<dbReference type="InterPro" id="IPR001633">
    <property type="entry name" value="EAL_dom"/>
</dbReference>
<gene>
    <name evidence="4" type="ORF">NE686_20335</name>
</gene>
<evidence type="ECO:0000259" key="2">
    <source>
        <dbReference type="PROSITE" id="PS50883"/>
    </source>
</evidence>
<evidence type="ECO:0000256" key="1">
    <source>
        <dbReference type="SAM" id="Phobius"/>
    </source>
</evidence>
<dbReference type="NCBIfam" id="TIGR00254">
    <property type="entry name" value="GGDEF"/>
    <property type="match status" value="1"/>
</dbReference>
<dbReference type="PROSITE" id="PS50887">
    <property type="entry name" value="GGDEF"/>
    <property type="match status" value="1"/>
</dbReference>
<dbReference type="Pfam" id="PF13426">
    <property type="entry name" value="PAS_9"/>
    <property type="match status" value="2"/>
</dbReference>
<dbReference type="SUPFAM" id="SSF55785">
    <property type="entry name" value="PYP-like sensor domain (PAS domain)"/>
    <property type="match status" value="2"/>
</dbReference>
<dbReference type="SUPFAM" id="SSF141868">
    <property type="entry name" value="EAL domain-like"/>
    <property type="match status" value="1"/>
</dbReference>
<dbReference type="PROSITE" id="PS50883">
    <property type="entry name" value="EAL"/>
    <property type="match status" value="1"/>
</dbReference>
<dbReference type="RefSeq" id="WP_256312923.1">
    <property type="nucleotide sequence ID" value="NZ_JANGAC010000022.1"/>
</dbReference>
<dbReference type="Gene3D" id="3.30.70.270">
    <property type="match status" value="1"/>
</dbReference>
<dbReference type="InterPro" id="IPR035965">
    <property type="entry name" value="PAS-like_dom_sf"/>
</dbReference>